<feature type="compositionally biased region" description="Basic and acidic residues" evidence="1">
    <location>
        <begin position="974"/>
        <end position="983"/>
    </location>
</feature>
<dbReference type="InterPro" id="IPR036116">
    <property type="entry name" value="FN3_sf"/>
</dbReference>
<feature type="compositionally biased region" description="Low complexity" evidence="1">
    <location>
        <begin position="611"/>
        <end position="625"/>
    </location>
</feature>
<keyword evidence="5" id="KW-1185">Reference proteome</keyword>
<comment type="caution">
    <text evidence="4">The sequence shown here is derived from an EMBL/GenBank/DDBJ whole genome shotgun (WGS) entry which is preliminary data.</text>
</comment>
<sequence length="1162" mass="127159">MSWTAWTSLVPTLLIVSAIVAWWFTEPKNARVNLIAAAGVLLFCWAVAPDFSRNLSASVSTSLINGVVTSRVDLLIIKNAKMLLTGAAAVWLMRRAWQTLWKPVPELISILGVDVPDRPDVSLAGIRSDAATLNWSRPSPNRPVQRFLIQVNGVVVGDVGANQEPAIVVSGLKPGHFYNVRVIAVGSNNFQAGSRVIRLRTFGKDGRPRLGTSRLPANFDAEDQPGSAQGDQGDENGTPRSPLAAVDAMNADPTAASPAGPRRNTVTRRHSPSTASQEAPSIREEPNGQETLAELTERFESIRRETEETVALMAREEMDNKRQLDELEAEKQEKKKEQKKKEEQTEKLKREVHSTDRAMRNAQQRRAQKEKQLKEKMEQRAKFQENIAKWEKSIDDMRREMEGFETQRRDLAEERDTKLEGFQRANGDLQQECCRLEVELKEKREQVKELEDARKKLPGGEDDEEWREDDVVFRRECQRRQKDLHEAVIAENRNSKRLDEQIRVLSMQLGHIPGAQSAFPMYQQANSSGIDFDSTLTSLTQLKRRSRNSNSLSNVSISSPLPPYSQIDPAAATTGFNNSRTTAPPGFAQGPFMCLAGDMPRPLDEEGIRMSSAPLSPSATSLLPSNILDDIYDEPSPTVDRFDGDPFSTLPTSPIDDPQSPASSRGSMSILSSPRGSTHNLPFPSLSSDHSDRKAAENAPSPAAVEPPVNKLSSFFNLQRSRHAKPTDDGGPALGSLKQGQSQSFPRQLEEGDAVTKRRISLSSAWGKSNRNSAGPELTEGLATRAFSPRNFNPFSSAHRTADPSSPRPGSTASNEFPRPSTDSSSIWGPQPADALGKQSRFWSPDASAPWSRNPSRRPSLHGSPSALKTTLASADDEILDEDMLPNASEVGVIGSKLPLSSRAASFARLNPNAPAFIASLLQRGKSEKDSGKEKDKSKGKDKEKAKEKSKDKHKGPETPVAPPSESESPSDSRQSRDTRDTLSVHTQTSVNESHDSLSLSLDQSVSNISTTPSEPAGLGTSLKDENVVRKLFRKGSSSKFSLPGRLSAKDGSGLFKKSGGGTSSSVNSDRGERSSMGDIDDVPNVYEGEHGLMLGKSYDSVTSSPSLGPTVSNKSKDSKTGAPRWLSFSKKPKKEKESLDLEREKEKERLAESQSEAGDDA</sequence>
<proteinExistence type="predicted"/>
<organism evidence="4 5">
    <name type="scientific">Coniochaeta hoffmannii</name>
    <dbReference type="NCBI Taxonomy" id="91930"/>
    <lineage>
        <taxon>Eukaryota</taxon>
        <taxon>Fungi</taxon>
        <taxon>Dikarya</taxon>
        <taxon>Ascomycota</taxon>
        <taxon>Pezizomycotina</taxon>
        <taxon>Sordariomycetes</taxon>
        <taxon>Sordariomycetidae</taxon>
        <taxon>Coniochaetales</taxon>
        <taxon>Coniochaetaceae</taxon>
        <taxon>Coniochaeta</taxon>
    </lineage>
</organism>
<feature type="compositionally biased region" description="Basic and acidic residues" evidence="1">
    <location>
        <begin position="1135"/>
        <end position="1152"/>
    </location>
</feature>
<gene>
    <name evidence="4" type="ORF">NKR19_g5947</name>
</gene>
<dbReference type="EMBL" id="JANBVN010000086">
    <property type="protein sequence ID" value="KAJ9148742.1"/>
    <property type="molecule type" value="Genomic_DNA"/>
</dbReference>
<dbReference type="SMART" id="SM00060">
    <property type="entry name" value="FN3"/>
    <property type="match status" value="1"/>
</dbReference>
<dbReference type="CDD" id="cd00063">
    <property type="entry name" value="FN3"/>
    <property type="match status" value="1"/>
</dbReference>
<dbReference type="AlphaFoldDB" id="A0AA38VRK0"/>
<feature type="compositionally biased region" description="Low complexity" evidence="1">
    <location>
        <begin position="997"/>
        <end position="1007"/>
    </location>
</feature>
<feature type="region of interest" description="Disordered" evidence="1">
    <location>
        <begin position="204"/>
        <end position="290"/>
    </location>
</feature>
<dbReference type="Proteomes" id="UP001174691">
    <property type="component" value="Unassembled WGS sequence"/>
</dbReference>
<feature type="compositionally biased region" description="Low complexity" evidence="1">
    <location>
        <begin position="964"/>
        <end position="973"/>
    </location>
</feature>
<feature type="transmembrane region" description="Helical" evidence="2">
    <location>
        <begin position="6"/>
        <end position="25"/>
    </location>
</feature>
<keyword evidence="2" id="KW-1133">Transmembrane helix</keyword>
<feature type="region of interest" description="Disordered" evidence="1">
    <location>
        <begin position="722"/>
        <end position="875"/>
    </location>
</feature>
<name>A0AA38VRK0_9PEZI</name>
<feature type="region of interest" description="Disordered" evidence="1">
    <location>
        <begin position="921"/>
        <end position="1162"/>
    </location>
</feature>
<keyword evidence="2" id="KW-0812">Transmembrane</keyword>
<evidence type="ECO:0000313" key="5">
    <source>
        <dbReference type="Proteomes" id="UP001174691"/>
    </source>
</evidence>
<evidence type="ECO:0000256" key="1">
    <source>
        <dbReference type="SAM" id="MobiDB-lite"/>
    </source>
</evidence>
<dbReference type="InterPro" id="IPR003961">
    <property type="entry name" value="FN3_dom"/>
</dbReference>
<feature type="domain" description="Fibronectin type-III" evidence="3">
    <location>
        <begin position="115"/>
        <end position="204"/>
    </location>
</feature>
<feature type="region of interest" description="Disordered" evidence="1">
    <location>
        <begin position="597"/>
        <end position="709"/>
    </location>
</feature>
<evidence type="ECO:0000259" key="3">
    <source>
        <dbReference type="PROSITE" id="PS50853"/>
    </source>
</evidence>
<feature type="compositionally biased region" description="Basic and acidic residues" evidence="1">
    <location>
        <begin position="367"/>
        <end position="380"/>
    </location>
</feature>
<feature type="compositionally biased region" description="Polar residues" evidence="1">
    <location>
        <begin position="808"/>
        <end position="828"/>
    </location>
</feature>
<feature type="compositionally biased region" description="Polar residues" evidence="1">
    <location>
        <begin position="761"/>
        <end position="773"/>
    </location>
</feature>
<feature type="compositionally biased region" description="Basic and acidic residues" evidence="1">
    <location>
        <begin position="314"/>
        <end position="359"/>
    </location>
</feature>
<reference evidence="4" key="1">
    <citation type="submission" date="2022-07" db="EMBL/GenBank/DDBJ databases">
        <title>Fungi with potential for degradation of polypropylene.</title>
        <authorList>
            <person name="Gostincar C."/>
        </authorList>
    </citation>
    <scope>NUCLEOTIDE SEQUENCE</scope>
    <source>
        <strain evidence="4">EXF-13287</strain>
    </source>
</reference>
<dbReference type="PROSITE" id="PS50853">
    <property type="entry name" value="FN3"/>
    <property type="match status" value="1"/>
</dbReference>
<feature type="region of interest" description="Disordered" evidence="1">
    <location>
        <begin position="311"/>
        <end position="380"/>
    </location>
</feature>
<evidence type="ECO:0000313" key="4">
    <source>
        <dbReference type="EMBL" id="KAJ9148742.1"/>
    </source>
</evidence>
<feature type="compositionally biased region" description="Polar residues" evidence="1">
    <location>
        <begin position="1100"/>
        <end position="1114"/>
    </location>
</feature>
<keyword evidence="2" id="KW-0472">Membrane</keyword>
<feature type="compositionally biased region" description="Polar residues" evidence="1">
    <location>
        <begin position="790"/>
        <end position="799"/>
    </location>
</feature>
<dbReference type="Pfam" id="PF00041">
    <property type="entry name" value="fn3"/>
    <property type="match status" value="1"/>
</dbReference>
<evidence type="ECO:0000256" key="2">
    <source>
        <dbReference type="SAM" id="Phobius"/>
    </source>
</evidence>
<feature type="transmembrane region" description="Helical" evidence="2">
    <location>
        <begin position="32"/>
        <end position="48"/>
    </location>
</feature>
<feature type="compositionally biased region" description="Basic and acidic residues" evidence="1">
    <location>
        <begin position="925"/>
        <end position="957"/>
    </location>
</feature>
<protein>
    <submittedName>
        <fullName evidence="4">Fibronectin type 3 domain-containing protein</fullName>
    </submittedName>
</protein>
<dbReference type="SUPFAM" id="SSF49265">
    <property type="entry name" value="Fibronectin type III"/>
    <property type="match status" value="1"/>
</dbReference>
<accession>A0AA38VRK0</accession>
<dbReference type="InterPro" id="IPR013783">
    <property type="entry name" value="Ig-like_fold"/>
</dbReference>
<dbReference type="Gene3D" id="2.60.40.10">
    <property type="entry name" value="Immunoglobulins"/>
    <property type="match status" value="1"/>
</dbReference>
<feature type="compositionally biased region" description="Polar residues" evidence="1">
    <location>
        <begin position="660"/>
        <end position="688"/>
    </location>
</feature>